<evidence type="ECO:0000256" key="2">
    <source>
        <dbReference type="PIRSR" id="PIRSR605511-2"/>
    </source>
</evidence>
<sequence length="305" mass="33246">MPFKKISLVVAALTGAGLLLISAMPNTAEELFKSTVFTPVNGFTSGVEGPAVDKSGTVYAVNFGKQGTIGQVTSTGDASVFIELPEGSIGNGIRFNKKGDMFIADYPKHNILKVAAGTKNLSVFAHEPRMNQPNDIAIDGKDRLYASDPSWKNNTGNLWRIDTDGKVTLLEENMGTTNGVEVSPDDKHLYVNESNQRKVWIYDLSADGKISNKRLLIEFPDFGMDGMRCDADGNLYLTRFGKGTIAKVAPSGKVIQEITLVGKRPTNICFGGKDGRTAYVTLQDQGNLESFRVDKPGREWAMRKK</sequence>
<dbReference type="PANTHER" id="PTHR47572:SF5">
    <property type="entry name" value="BLR2277 PROTEIN"/>
    <property type="match status" value="1"/>
</dbReference>
<feature type="chain" id="PRO_5024979608" evidence="3">
    <location>
        <begin position="29"/>
        <end position="305"/>
    </location>
</feature>
<feature type="binding site" evidence="2">
    <location>
        <position position="225"/>
    </location>
    <ligand>
        <name>a divalent metal cation</name>
        <dbReference type="ChEBI" id="CHEBI:60240"/>
    </ligand>
</feature>
<feature type="active site" description="Proton donor/acceptor" evidence="1">
    <location>
        <position position="225"/>
    </location>
</feature>
<dbReference type="Gene3D" id="2.120.10.30">
    <property type="entry name" value="TolB, C-terminal domain"/>
    <property type="match status" value="1"/>
</dbReference>
<dbReference type="InterPro" id="IPR011042">
    <property type="entry name" value="6-blade_b-propeller_TolB-like"/>
</dbReference>
<feature type="binding site" evidence="2">
    <location>
        <position position="134"/>
    </location>
    <ligand>
        <name>substrate</name>
    </ligand>
</feature>
<dbReference type="RefSeq" id="WP_150876653.1">
    <property type="nucleotide sequence ID" value="NZ_VTWS01000002.1"/>
</dbReference>
<dbReference type="EMBL" id="VTWS01000002">
    <property type="protein sequence ID" value="KAA9355323.1"/>
    <property type="molecule type" value="Genomic_DNA"/>
</dbReference>
<evidence type="ECO:0000259" key="4">
    <source>
        <dbReference type="Pfam" id="PF08450"/>
    </source>
</evidence>
<dbReference type="Pfam" id="PF08450">
    <property type="entry name" value="SGL"/>
    <property type="match status" value="1"/>
</dbReference>
<comment type="caution">
    <text evidence="5">The sequence shown here is derived from an EMBL/GenBank/DDBJ whole genome shotgun (WGS) entry which is preliminary data.</text>
</comment>
<proteinExistence type="predicted"/>
<evidence type="ECO:0000313" key="6">
    <source>
        <dbReference type="Proteomes" id="UP000326344"/>
    </source>
</evidence>
<gene>
    <name evidence="5" type="ORF">F0P93_12165</name>
</gene>
<keyword evidence="6" id="KW-1185">Reference proteome</keyword>
<dbReference type="InterPro" id="IPR005511">
    <property type="entry name" value="SMP-30"/>
</dbReference>
<dbReference type="GO" id="GO:0046872">
    <property type="term" value="F:metal ion binding"/>
    <property type="evidence" value="ECO:0007669"/>
    <property type="project" value="UniProtKB-KW"/>
</dbReference>
<dbReference type="InterPro" id="IPR051262">
    <property type="entry name" value="SMP-30/CGR1_Lactonase"/>
</dbReference>
<dbReference type="AlphaFoldDB" id="A0A5N1JN25"/>
<keyword evidence="2" id="KW-0862">Zinc</keyword>
<feature type="signal peptide" evidence="3">
    <location>
        <begin position="1"/>
        <end position="28"/>
    </location>
</feature>
<dbReference type="PRINTS" id="PR01790">
    <property type="entry name" value="SMP30FAMILY"/>
</dbReference>
<dbReference type="Proteomes" id="UP000326344">
    <property type="component" value="Unassembled WGS sequence"/>
</dbReference>
<comment type="cofactor">
    <cofactor evidence="2">
        <name>Zn(2+)</name>
        <dbReference type="ChEBI" id="CHEBI:29105"/>
    </cofactor>
    <text evidence="2">Binds 1 divalent metal cation per subunit.</text>
</comment>
<accession>A0A5N1JN25</accession>
<dbReference type="SUPFAM" id="SSF63829">
    <property type="entry name" value="Calcium-dependent phosphotriesterase"/>
    <property type="match status" value="1"/>
</dbReference>
<name>A0A5N1JN25_9BACT</name>
<evidence type="ECO:0000256" key="1">
    <source>
        <dbReference type="PIRSR" id="PIRSR605511-1"/>
    </source>
</evidence>
<keyword evidence="3" id="KW-0732">Signal</keyword>
<feature type="binding site" evidence="2">
    <location>
        <position position="178"/>
    </location>
    <ligand>
        <name>a divalent metal cation</name>
        <dbReference type="ChEBI" id="CHEBI:60240"/>
    </ligand>
</feature>
<dbReference type="InterPro" id="IPR013658">
    <property type="entry name" value="SGL"/>
</dbReference>
<organism evidence="5 6">
    <name type="scientific">Larkinella humicola</name>
    <dbReference type="NCBI Taxonomy" id="2607654"/>
    <lineage>
        <taxon>Bacteria</taxon>
        <taxon>Pseudomonadati</taxon>
        <taxon>Bacteroidota</taxon>
        <taxon>Cytophagia</taxon>
        <taxon>Cytophagales</taxon>
        <taxon>Spirosomataceae</taxon>
        <taxon>Larkinella</taxon>
    </lineage>
</organism>
<reference evidence="5 6" key="1">
    <citation type="submission" date="2019-09" db="EMBL/GenBank/DDBJ databases">
        <title>Genome Sequence of Larkinella sp MA1.</title>
        <authorList>
            <person name="Srinivasan S."/>
        </authorList>
    </citation>
    <scope>NUCLEOTIDE SEQUENCE [LARGE SCALE GENOMIC DNA]</scope>
    <source>
        <strain evidence="5 6">MA1</strain>
    </source>
</reference>
<dbReference type="PANTHER" id="PTHR47572">
    <property type="entry name" value="LIPOPROTEIN-RELATED"/>
    <property type="match status" value="1"/>
</dbReference>
<evidence type="ECO:0000313" key="5">
    <source>
        <dbReference type="EMBL" id="KAA9355323.1"/>
    </source>
</evidence>
<feature type="domain" description="SMP-30/Gluconolactonase/LRE-like region" evidence="4">
    <location>
        <begin position="48"/>
        <end position="282"/>
    </location>
</feature>
<evidence type="ECO:0000256" key="3">
    <source>
        <dbReference type="SAM" id="SignalP"/>
    </source>
</evidence>
<keyword evidence="2" id="KW-0479">Metal-binding</keyword>
<protein>
    <submittedName>
        <fullName evidence="5">SMP-30/gluconolactonase/LRE family protein</fullName>
    </submittedName>
</protein>